<protein>
    <submittedName>
        <fullName evidence="2">Uncharacterized protein</fullName>
    </submittedName>
</protein>
<dbReference type="EMBL" id="JBBNAG010000011">
    <property type="protein sequence ID" value="KAK9094469.1"/>
    <property type="molecule type" value="Genomic_DNA"/>
</dbReference>
<reference evidence="2 3" key="1">
    <citation type="submission" date="2024-01" db="EMBL/GenBank/DDBJ databases">
        <title>Genome assemblies of Stephania.</title>
        <authorList>
            <person name="Yang L."/>
        </authorList>
    </citation>
    <scope>NUCLEOTIDE SEQUENCE [LARGE SCALE GENOMIC DNA]</scope>
    <source>
        <strain evidence="2">JXDWG</strain>
        <tissue evidence="2">Leaf</tissue>
    </source>
</reference>
<sequence>MAEALLAKIETPLSHRDTLMGKRKVARNGFEGDLHSDPLEQEADDDNKDDKETMTLILDKRTLNHLQKPWHRALIFTVMERTISFNYFSIKLYMNWTTEVKRERFLDKRRIYSQGPPKRISTRLSSYLENGESSVEMAEALLAEKETSLSHRYTLMGKRKVSRNGFERDLHSDPLEEEADDDNKDDKETMTLILDEHTLNHL</sequence>
<gene>
    <name evidence="2" type="ORF">Scep_025938</name>
</gene>
<proteinExistence type="predicted"/>
<evidence type="ECO:0000313" key="3">
    <source>
        <dbReference type="Proteomes" id="UP001419268"/>
    </source>
</evidence>
<comment type="caution">
    <text evidence="2">The sequence shown here is derived from an EMBL/GenBank/DDBJ whole genome shotgun (WGS) entry which is preliminary data.</text>
</comment>
<evidence type="ECO:0000313" key="2">
    <source>
        <dbReference type="EMBL" id="KAK9094469.1"/>
    </source>
</evidence>
<dbReference type="AlphaFoldDB" id="A0AAP0HPU3"/>
<organism evidence="2 3">
    <name type="scientific">Stephania cephalantha</name>
    <dbReference type="NCBI Taxonomy" id="152367"/>
    <lineage>
        <taxon>Eukaryota</taxon>
        <taxon>Viridiplantae</taxon>
        <taxon>Streptophyta</taxon>
        <taxon>Embryophyta</taxon>
        <taxon>Tracheophyta</taxon>
        <taxon>Spermatophyta</taxon>
        <taxon>Magnoliopsida</taxon>
        <taxon>Ranunculales</taxon>
        <taxon>Menispermaceae</taxon>
        <taxon>Menispermoideae</taxon>
        <taxon>Cissampelideae</taxon>
        <taxon>Stephania</taxon>
    </lineage>
</organism>
<keyword evidence="3" id="KW-1185">Reference proteome</keyword>
<evidence type="ECO:0000256" key="1">
    <source>
        <dbReference type="SAM" id="MobiDB-lite"/>
    </source>
</evidence>
<feature type="region of interest" description="Disordered" evidence="1">
    <location>
        <begin position="167"/>
        <end position="186"/>
    </location>
</feature>
<feature type="region of interest" description="Disordered" evidence="1">
    <location>
        <begin position="30"/>
        <end position="50"/>
    </location>
</feature>
<accession>A0AAP0HPU3</accession>
<name>A0AAP0HPU3_9MAGN</name>
<dbReference type="Proteomes" id="UP001419268">
    <property type="component" value="Unassembled WGS sequence"/>
</dbReference>